<reference evidence="4 5" key="1">
    <citation type="journal article" date="2016" name="Front. Microbiol.">
        <title>Comparative Genomic Analysis Reveals a Diverse Repertoire of Genes Involved in Prokaryote-Eukaryote Interactions within the Pseudovibrio Genus.</title>
        <authorList>
            <person name="Romano S."/>
            <person name="Fernandez-Guerra A."/>
            <person name="Reen F.J."/>
            <person name="Glockner F.O."/>
            <person name="Crowley S.P."/>
            <person name="O'Sullivan O."/>
            <person name="Cotter P.D."/>
            <person name="Adams C."/>
            <person name="Dobson A.D."/>
            <person name="O'Gara F."/>
        </authorList>
    </citation>
    <scope>NUCLEOTIDE SEQUENCE [LARGE SCALE GENOMIC DNA]</scope>
    <source>
        <strain evidence="4 5">Ad2</strain>
    </source>
</reference>
<dbReference type="AlphaFoldDB" id="A0A165ZZA5"/>
<dbReference type="Pfam" id="PF03524">
    <property type="entry name" value="CagX"/>
    <property type="match status" value="1"/>
</dbReference>
<name>A0A165ZZA5_9HYPH</name>
<dbReference type="InterPro" id="IPR033645">
    <property type="entry name" value="VirB9/CagX/TrbG_C"/>
</dbReference>
<proteinExistence type="inferred from homology"/>
<gene>
    <name evidence="4" type="ORF">PsAD2_01470</name>
</gene>
<dbReference type="RefSeq" id="WP_068004478.1">
    <property type="nucleotide sequence ID" value="NZ_FOFM01000022.1"/>
</dbReference>
<keyword evidence="2 3" id="KW-0732">Signal</keyword>
<feature type="chain" id="PRO_5007870332" evidence="3">
    <location>
        <begin position="21"/>
        <end position="328"/>
    </location>
</feature>
<keyword evidence="5" id="KW-1185">Reference proteome</keyword>
<dbReference type="EMBL" id="LMCB01000009">
    <property type="protein sequence ID" value="KZL20427.1"/>
    <property type="molecule type" value="Genomic_DNA"/>
</dbReference>
<evidence type="ECO:0000256" key="2">
    <source>
        <dbReference type="ARBA" id="ARBA00022729"/>
    </source>
</evidence>
<dbReference type="Gene3D" id="2.60.40.2500">
    <property type="match status" value="1"/>
</dbReference>
<dbReference type="CDD" id="cd06911">
    <property type="entry name" value="VirB9_CagX_TrbG"/>
    <property type="match status" value="1"/>
</dbReference>
<organism evidence="4 5">
    <name type="scientific">Pseudovibrio axinellae</name>
    <dbReference type="NCBI Taxonomy" id="989403"/>
    <lineage>
        <taxon>Bacteria</taxon>
        <taxon>Pseudomonadati</taxon>
        <taxon>Pseudomonadota</taxon>
        <taxon>Alphaproteobacteria</taxon>
        <taxon>Hyphomicrobiales</taxon>
        <taxon>Stappiaceae</taxon>
        <taxon>Pseudovibrio</taxon>
    </lineage>
</organism>
<dbReference type="InterPro" id="IPR038161">
    <property type="entry name" value="VirB9/CagX/TrbG_C_sf"/>
</dbReference>
<dbReference type="InterPro" id="IPR010258">
    <property type="entry name" value="Conjugal_tfr_TrbG/VirB9/CagX"/>
</dbReference>
<evidence type="ECO:0000256" key="3">
    <source>
        <dbReference type="SAM" id="SignalP"/>
    </source>
</evidence>
<dbReference type="PATRIC" id="fig|989403.3.peg.1567"/>
<evidence type="ECO:0000313" key="4">
    <source>
        <dbReference type="EMBL" id="KZL20427.1"/>
    </source>
</evidence>
<sequence length="328" mass="36261">MNPRISLFLVTFLVSNTALAQTSLDRGPQTPNQRVAQGQQVASNVAASVPQDALKQAAAQRRGQFGPLNRTTVPLGQIQKAWDKAGKDGGVHTQVECGTCVYRVRLREFMLTVIQLPEDVKIKNADVADVNLFDTKVRNDTTLVIKPLAAGVDSSLQVYAEDGRVFSFYLRAETVNSKHIPDLQFKIEKPRLVQSALIEVTAGGPPAPLMNMPAYTPRGGETQKVAGDYVKRANIDPSKLRGWGEYKLWGSDNSLKPELVLRDDHFTYIFYGDKWNDLELPTAYVVVDGIDELVNTRVSGKAYIIENTAKLITLKSGQSYMCIQYKGT</sequence>
<protein>
    <submittedName>
        <fullName evidence="4">Conjugal transfer protein</fullName>
    </submittedName>
</protein>
<comment type="caution">
    <text evidence="4">The sequence shown here is derived from an EMBL/GenBank/DDBJ whole genome shotgun (WGS) entry which is preliminary data.</text>
</comment>
<dbReference type="Proteomes" id="UP000076577">
    <property type="component" value="Unassembled WGS sequence"/>
</dbReference>
<accession>A0A165ZZA5</accession>
<evidence type="ECO:0000313" key="5">
    <source>
        <dbReference type="Proteomes" id="UP000076577"/>
    </source>
</evidence>
<comment type="similarity">
    <text evidence="1">Belongs to the TrbG/VirB9 family.</text>
</comment>
<feature type="signal peptide" evidence="3">
    <location>
        <begin position="1"/>
        <end position="20"/>
    </location>
</feature>
<dbReference type="STRING" id="989403.SAMN05421798_12210"/>
<dbReference type="OrthoDB" id="5515031at2"/>
<evidence type="ECO:0000256" key="1">
    <source>
        <dbReference type="ARBA" id="ARBA00006135"/>
    </source>
</evidence>